<keyword evidence="2" id="KW-1185">Reference proteome</keyword>
<evidence type="ECO:0000313" key="2">
    <source>
        <dbReference type="Proteomes" id="UP000315215"/>
    </source>
</evidence>
<gene>
    <name evidence="1" type="ORF">FN924_05880</name>
</gene>
<reference evidence="1 2" key="1">
    <citation type="submission" date="2019-07" db="EMBL/GenBank/DDBJ databases">
        <authorList>
            <person name="Li J."/>
        </authorList>
    </citation>
    <scope>NUCLEOTIDE SEQUENCE [LARGE SCALE GENOMIC DNA]</scope>
    <source>
        <strain evidence="1 2">TKL69</strain>
    </source>
</reference>
<name>A0A516KEA5_9BACI</name>
<dbReference type="AlphaFoldDB" id="A0A516KEA5"/>
<proteinExistence type="predicted"/>
<sequence length="75" mass="9139">MFTITFCFLAASDSYFKTTKKIKEDKEEIIGTNCTDVDKYWLRFIYFIFLHRISLHKKIEVKPSTEFYLYQHEQV</sequence>
<accession>A0A516KEA5</accession>
<dbReference type="EMBL" id="CP041666">
    <property type="protein sequence ID" value="QDP39742.1"/>
    <property type="molecule type" value="Genomic_DNA"/>
</dbReference>
<protein>
    <submittedName>
        <fullName evidence="1">Uncharacterized protein</fullName>
    </submittedName>
</protein>
<organism evidence="1 2">
    <name type="scientific">Radiobacillus deserti</name>
    <dbReference type="NCBI Taxonomy" id="2594883"/>
    <lineage>
        <taxon>Bacteria</taxon>
        <taxon>Bacillati</taxon>
        <taxon>Bacillota</taxon>
        <taxon>Bacilli</taxon>
        <taxon>Bacillales</taxon>
        <taxon>Bacillaceae</taxon>
        <taxon>Radiobacillus</taxon>
    </lineage>
</organism>
<dbReference type="KEGG" id="aqt:FN924_05880"/>
<evidence type="ECO:0000313" key="1">
    <source>
        <dbReference type="EMBL" id="QDP39742.1"/>
    </source>
</evidence>
<dbReference type="Proteomes" id="UP000315215">
    <property type="component" value="Chromosome"/>
</dbReference>